<feature type="transmembrane region" description="Helical" evidence="1">
    <location>
        <begin position="9"/>
        <end position="30"/>
    </location>
</feature>
<evidence type="ECO:0000256" key="1">
    <source>
        <dbReference type="SAM" id="Phobius"/>
    </source>
</evidence>
<name>A0ABT0I1F7_9LACO</name>
<evidence type="ECO:0000313" key="3">
    <source>
        <dbReference type="Proteomes" id="UP001522905"/>
    </source>
</evidence>
<evidence type="ECO:0000313" key="2">
    <source>
        <dbReference type="EMBL" id="MCK8624544.1"/>
    </source>
</evidence>
<keyword evidence="1" id="KW-0472">Membrane</keyword>
<comment type="caution">
    <text evidence="2">The sequence shown here is derived from an EMBL/GenBank/DDBJ whole genome shotgun (WGS) entry which is preliminary data.</text>
</comment>
<protein>
    <submittedName>
        <fullName evidence="2">Uncharacterized protein</fullName>
    </submittedName>
</protein>
<keyword evidence="3" id="KW-1185">Reference proteome</keyword>
<feature type="transmembrane region" description="Helical" evidence="1">
    <location>
        <begin position="66"/>
        <end position="84"/>
    </location>
</feature>
<accession>A0ABT0I1F7</accession>
<organism evidence="2 3">
    <name type="scientific">Apilactobacillus xinyiensis</name>
    <dbReference type="NCBI Taxonomy" id="2841032"/>
    <lineage>
        <taxon>Bacteria</taxon>
        <taxon>Bacillati</taxon>
        <taxon>Bacillota</taxon>
        <taxon>Bacilli</taxon>
        <taxon>Lactobacillales</taxon>
        <taxon>Lactobacillaceae</taxon>
        <taxon>Apilactobacillus</taxon>
    </lineage>
</organism>
<feature type="transmembrane region" description="Helical" evidence="1">
    <location>
        <begin position="36"/>
        <end position="54"/>
    </location>
</feature>
<dbReference type="EMBL" id="JAJIAO010000002">
    <property type="protein sequence ID" value="MCK8624544.1"/>
    <property type="molecule type" value="Genomic_DNA"/>
</dbReference>
<proteinExistence type="predicted"/>
<keyword evidence="1" id="KW-1133">Transmembrane helix</keyword>
<dbReference type="Proteomes" id="UP001522905">
    <property type="component" value="Unassembled WGS sequence"/>
</dbReference>
<dbReference type="RefSeq" id="WP_220728270.1">
    <property type="nucleotide sequence ID" value="NZ_BPLM01000009.1"/>
</dbReference>
<keyword evidence="1" id="KW-0812">Transmembrane</keyword>
<reference evidence="2 3" key="1">
    <citation type="submission" date="2021-11" db="EMBL/GenBank/DDBJ databases">
        <title>Comparative genomics of bee honey and flower isolates.</title>
        <authorList>
            <person name="Bechtner J.D."/>
            <person name="Gallus M.K."/>
            <person name="Ehrmann M."/>
        </authorList>
    </citation>
    <scope>NUCLEOTIDE SEQUENCE [LARGE SCALE GENOMIC DNA]</scope>
    <source>
        <strain evidence="2 3">M161</strain>
    </source>
</reference>
<gene>
    <name evidence="2" type="ORF">LNP07_03345</name>
</gene>
<sequence length="85" mass="9869">MSLSSKKMLMFMLQILVYIIYIYSAIFITYEKIVTIIVMTTIAIIGSLQFHHKAKSMNADELSRQLNLRIFSLIAFTILLSFLIF</sequence>